<organism evidence="11 12">
    <name type="scientific">Pneumocystis carinii (strain B80)</name>
    <name type="common">Rat pneumocystis pneumonia agent</name>
    <name type="synonym">Pneumocystis carinii f. sp. carinii</name>
    <dbReference type="NCBI Taxonomy" id="1408658"/>
    <lineage>
        <taxon>Eukaryota</taxon>
        <taxon>Fungi</taxon>
        <taxon>Dikarya</taxon>
        <taxon>Ascomycota</taxon>
        <taxon>Taphrinomycotina</taxon>
        <taxon>Pneumocystomycetes</taxon>
        <taxon>Pneumocystaceae</taxon>
        <taxon>Pneumocystis</taxon>
    </lineage>
</organism>
<dbReference type="InterPro" id="IPR000719">
    <property type="entry name" value="Prot_kinase_dom"/>
</dbReference>
<feature type="domain" description="Protein kinase" evidence="9">
    <location>
        <begin position="19"/>
        <end position="279"/>
    </location>
</feature>
<dbReference type="Proteomes" id="UP000054454">
    <property type="component" value="Unassembled WGS sequence"/>
</dbReference>
<feature type="domain" description="Cryptic POLO box 1 (CPB1)" evidence="10">
    <location>
        <begin position="574"/>
        <end position="665"/>
    </location>
</feature>
<dbReference type="RefSeq" id="XP_018226884.1">
    <property type="nucleotide sequence ID" value="XM_018369693.1"/>
</dbReference>
<evidence type="ECO:0000256" key="3">
    <source>
        <dbReference type="ARBA" id="ARBA00022527"/>
    </source>
</evidence>
<dbReference type="PANTHER" id="PTHR24345">
    <property type="entry name" value="SERINE/THREONINE-PROTEIN KINASE PLK"/>
    <property type="match status" value="1"/>
</dbReference>
<dbReference type="Gene3D" id="1.10.510.10">
    <property type="entry name" value="Transferase(Phosphotransferase) domain 1"/>
    <property type="match status" value="1"/>
</dbReference>
<dbReference type="GO" id="GO:0005737">
    <property type="term" value="C:cytoplasm"/>
    <property type="evidence" value="ECO:0007669"/>
    <property type="project" value="UniProtKB-SubCell"/>
</dbReference>
<evidence type="ECO:0000256" key="1">
    <source>
        <dbReference type="ARBA" id="ARBA00004496"/>
    </source>
</evidence>
<accession>A0A0W4ZNG6</accession>
<comment type="caution">
    <text evidence="11">The sequence shown here is derived from an EMBL/GenBank/DDBJ whole genome shotgun (WGS) entry which is preliminary data.</text>
</comment>
<dbReference type="InterPro" id="IPR008271">
    <property type="entry name" value="Ser/Thr_kinase_AS"/>
</dbReference>
<reference evidence="12" key="1">
    <citation type="journal article" date="2016" name="Nat. Commun.">
        <title>Genome analysis of three Pneumocystis species reveals adaptation mechanisms to life exclusively in mammalian hosts.</title>
        <authorList>
            <person name="Ma L."/>
            <person name="Chen Z."/>
            <person name="Huang D.W."/>
            <person name="Kutty G."/>
            <person name="Ishihara M."/>
            <person name="Wang H."/>
            <person name="Abouelleil A."/>
            <person name="Bishop L."/>
            <person name="Davey E."/>
            <person name="Deng R."/>
            <person name="Deng X."/>
            <person name="Fan L."/>
            <person name="Fantoni G."/>
            <person name="Fitzgerald M."/>
            <person name="Gogineni E."/>
            <person name="Goldberg J.M."/>
            <person name="Handley G."/>
            <person name="Hu X."/>
            <person name="Huber C."/>
            <person name="Jiao X."/>
            <person name="Jones K."/>
            <person name="Levin J.Z."/>
            <person name="Liu Y."/>
            <person name="Macdonald P."/>
            <person name="Melnikov A."/>
            <person name="Raley C."/>
            <person name="Sassi M."/>
            <person name="Sherman B.T."/>
            <person name="Song X."/>
            <person name="Sykes S."/>
            <person name="Tran B."/>
            <person name="Walsh L."/>
            <person name="Xia Y."/>
            <person name="Yang J."/>
            <person name="Young S."/>
            <person name="Zeng Q."/>
            <person name="Zheng X."/>
            <person name="Stephens R."/>
            <person name="Nusbaum C."/>
            <person name="Birren B.W."/>
            <person name="Azadi P."/>
            <person name="Lempicki R.A."/>
            <person name="Cuomo C.A."/>
            <person name="Kovacs J.A."/>
        </authorList>
    </citation>
    <scope>NUCLEOTIDE SEQUENCE [LARGE SCALE GENOMIC DNA]</scope>
    <source>
        <strain evidence="12">B80</strain>
    </source>
</reference>
<dbReference type="GeneID" id="28935895"/>
<evidence type="ECO:0000259" key="9">
    <source>
        <dbReference type="PROSITE" id="PS50011"/>
    </source>
</evidence>
<keyword evidence="2" id="KW-0963">Cytoplasm</keyword>
<dbReference type="Gene3D" id="3.30.1120.120">
    <property type="match status" value="1"/>
</dbReference>
<keyword evidence="4" id="KW-0808">Transferase</keyword>
<dbReference type="OrthoDB" id="377346at2759"/>
<keyword evidence="6" id="KW-0418">Kinase</keyword>
<evidence type="ECO:0000256" key="6">
    <source>
        <dbReference type="ARBA" id="ARBA00022777"/>
    </source>
</evidence>
<dbReference type="EMBL" id="LFVZ01000004">
    <property type="protein sequence ID" value="KTW29897.1"/>
    <property type="molecule type" value="Genomic_DNA"/>
</dbReference>
<keyword evidence="3" id="KW-0723">Serine/threonine-protein kinase</keyword>
<dbReference type="InterPro" id="IPR017441">
    <property type="entry name" value="Protein_kinase_ATP_BS"/>
</dbReference>
<dbReference type="VEuPathDB" id="FungiDB:T552_01101"/>
<evidence type="ECO:0000256" key="8">
    <source>
        <dbReference type="PROSITE-ProRule" id="PRU10141"/>
    </source>
</evidence>
<gene>
    <name evidence="11" type="ORF">T552_01101</name>
</gene>
<keyword evidence="7 8" id="KW-0067">ATP-binding</keyword>
<dbReference type="InterPro" id="IPR011009">
    <property type="entry name" value="Kinase-like_dom_sf"/>
</dbReference>
<dbReference type="FunFam" id="1.10.510.10:FF:000571">
    <property type="entry name" value="Maternal embryonic leucine zipper kinase"/>
    <property type="match status" value="1"/>
</dbReference>
<comment type="subcellular location">
    <subcellularLocation>
        <location evidence="1">Cytoplasm</location>
    </subcellularLocation>
</comment>
<dbReference type="PROSITE" id="PS51984">
    <property type="entry name" value="CPB1"/>
    <property type="match status" value="1"/>
</dbReference>
<evidence type="ECO:0000313" key="12">
    <source>
        <dbReference type="Proteomes" id="UP000054454"/>
    </source>
</evidence>
<keyword evidence="12" id="KW-1185">Reference proteome</keyword>
<evidence type="ECO:0000313" key="11">
    <source>
        <dbReference type="EMBL" id="KTW29897.1"/>
    </source>
</evidence>
<dbReference type="Pfam" id="PF18190">
    <property type="entry name" value="Plk4_PB1"/>
    <property type="match status" value="1"/>
</dbReference>
<protein>
    <submittedName>
        <fullName evidence="11">Uncharacterized protein</fullName>
    </submittedName>
</protein>
<dbReference type="PROSITE" id="PS00108">
    <property type="entry name" value="PROTEIN_KINASE_ST"/>
    <property type="match status" value="1"/>
</dbReference>
<keyword evidence="5 8" id="KW-0547">Nucleotide-binding</keyword>
<feature type="binding site" evidence="8">
    <location>
        <position position="51"/>
    </location>
    <ligand>
        <name>ATP</name>
        <dbReference type="ChEBI" id="CHEBI:30616"/>
    </ligand>
</feature>
<dbReference type="InterPro" id="IPR033699">
    <property type="entry name" value="POLO_box_Plk4_1"/>
</dbReference>
<evidence type="ECO:0000259" key="10">
    <source>
        <dbReference type="PROSITE" id="PS51984"/>
    </source>
</evidence>
<dbReference type="GO" id="GO:0005634">
    <property type="term" value="C:nucleus"/>
    <property type="evidence" value="ECO:0007669"/>
    <property type="project" value="TreeGrafter"/>
</dbReference>
<proteinExistence type="predicted"/>
<dbReference type="PANTHER" id="PTHR24345:SF91">
    <property type="entry name" value="SERINE_THREONINE-PROTEIN KINASE PLK4"/>
    <property type="match status" value="1"/>
</dbReference>
<dbReference type="AlphaFoldDB" id="A0A0W4ZNG6"/>
<dbReference type="SUPFAM" id="SSF56112">
    <property type="entry name" value="Protein kinase-like (PK-like)"/>
    <property type="match status" value="1"/>
</dbReference>
<dbReference type="PROSITE" id="PS00107">
    <property type="entry name" value="PROTEIN_KINASE_ATP"/>
    <property type="match status" value="1"/>
</dbReference>
<evidence type="ECO:0000256" key="4">
    <source>
        <dbReference type="ARBA" id="ARBA00022679"/>
    </source>
</evidence>
<evidence type="ECO:0000256" key="5">
    <source>
        <dbReference type="ARBA" id="ARBA00022741"/>
    </source>
</evidence>
<dbReference type="GO" id="GO:0005524">
    <property type="term" value="F:ATP binding"/>
    <property type="evidence" value="ECO:0007669"/>
    <property type="project" value="UniProtKB-UniRule"/>
</dbReference>
<dbReference type="InterPro" id="IPR046437">
    <property type="entry name" value="Ser_Thr-PK_POLO_box_1_sf"/>
</dbReference>
<evidence type="ECO:0000256" key="2">
    <source>
        <dbReference type="ARBA" id="ARBA00022490"/>
    </source>
</evidence>
<dbReference type="FunFam" id="3.30.200.20:FF:000042">
    <property type="entry name" value="Aurora kinase A"/>
    <property type="match status" value="1"/>
</dbReference>
<evidence type="ECO:0000256" key="7">
    <source>
        <dbReference type="ARBA" id="ARBA00022840"/>
    </source>
</evidence>
<name>A0A0W4ZNG6_PNEC8</name>
<dbReference type="PROSITE" id="PS50011">
    <property type="entry name" value="PROTEIN_KINASE_DOM"/>
    <property type="match status" value="1"/>
</dbReference>
<dbReference type="Pfam" id="PF00069">
    <property type="entry name" value="Pkinase"/>
    <property type="match status" value="1"/>
</dbReference>
<sequence length="845" mass="98859">MEFSFLHKPSDIPTCIKDYYLLQKLGRGAFGDVFKAMPLKGKLKNENIALKIINKAKLTSQTHRRRIVNEIYIHSSLEKHKNILDFYTSFEDHQYIYIVTQLCSQGSLYSFIQTQPFLPLKENIVKKIMKEIISGLIFLHSHKIIHRDLKLSNILLDKNNVAKIADFGLSTILQNFSDEEPMTLCGTPNYISPEIIAHRPCGLASDIWSLGCIFFCLLDNSPPFQSENISETLMQIIDGNLRQLPSYVSDEAKNLVNKMLQKNPSDRIKTHEILKHPFFNSTLSLKEIIKLDPEFESEHKFTFSSNFEKLETIADISKLIRHEPNLTTLKNNKDLKESRKKDIKELTCKKLSSILDTSIIASPEKKVLQRIENILNENKKNSIYKKIKKKDMHFSINPLFKHNLSSNLNNLNNNIGYITGKSFTFHCDENNIGVCKDYKNFDLLDTMKNNLNNIIEDWNIDIFRNQKKKNHIYDNFYKKYNSENEYMETQTISYIMDPQKSTNKFDKSHNELSSRLYIFSNVYDKQEAHMKYNTKDFKNLNLLKKETSAKNDLDEKHQNYCTDNRIGSLITPISDFAKKYHFNTKGLNAIKQKTKHADIEITKKGYLRLSFHNMSWECLINSDGIKIKIIQSDRLPQIYQLDDLPAKYLRAYRYASKFISILKSKIPKIIIDTPYAKCRLYLNSVFEIRYINNQTMIVQLDSKKQIVKIFTQNNTENKDKLLYEGDIESAYKNFPEIIFDTINRYKRCINLGKESEGDITDTYAKFINGKGWWWINKKIGIMMFLDGSQLQVYFKSDDNYLSTRSISRIKFINNNIHEVYELNDNKVIPETVKKKLFILKDYGLL</sequence>
<dbReference type="SMART" id="SM00220">
    <property type="entry name" value="S_TKc"/>
    <property type="match status" value="1"/>
</dbReference>
<dbReference type="GO" id="GO:0004674">
    <property type="term" value="F:protein serine/threonine kinase activity"/>
    <property type="evidence" value="ECO:0007669"/>
    <property type="project" value="UniProtKB-KW"/>
</dbReference>